<dbReference type="InterPro" id="IPR004843">
    <property type="entry name" value="Calcineurin-like_PHP"/>
</dbReference>
<dbReference type="PANTHER" id="PTHR16509:SF1">
    <property type="entry name" value="MANGANESE-DEPENDENT ADP-RIBOSE_CDP-ALCOHOL DIPHOSPHATASE"/>
    <property type="match status" value="1"/>
</dbReference>
<dbReference type="PROSITE" id="PS51257">
    <property type="entry name" value="PROKAR_LIPOPROTEIN"/>
    <property type="match status" value="1"/>
</dbReference>
<dbReference type="RefSeq" id="WP_231007527.1">
    <property type="nucleotide sequence ID" value="NZ_JAJNEC010000006.1"/>
</dbReference>
<feature type="chain" id="PRO_5047017174" evidence="1">
    <location>
        <begin position="27"/>
        <end position="303"/>
    </location>
</feature>
<sequence>MKKIGRHIWISLLLIGCSMLANGQSAAPLVRFGLIADIQYANFDTRGTRFYRNSLKKLEESVREFNKAKVPFIINLGDITDRNPDDLAPVLKELGKFRSKVYQTSGNHDYKGVKDNAALYRKLGMPAEYYSFKKGEWRFVMLNTNEVASYANVTGTWKEDELNQMIQTIKQANGNNAEEYNGGISSRQLKWLQQQLQTAENRSEKVLIFSHHPFSCADGLTALNDKEVLALVSKFSCVKALIAGHHHAGAFCEENAIPCIVAEGMVETADQNAYGIIELYPDKLTLTGYGRMTSRTLYFNKKK</sequence>
<name>A0ABS8PVM0_9BACT</name>
<organism evidence="3 4">
    <name type="scientific">Niabella pedocola</name>
    <dbReference type="NCBI Taxonomy" id="1752077"/>
    <lineage>
        <taxon>Bacteria</taxon>
        <taxon>Pseudomonadati</taxon>
        <taxon>Bacteroidota</taxon>
        <taxon>Chitinophagia</taxon>
        <taxon>Chitinophagales</taxon>
        <taxon>Chitinophagaceae</taxon>
        <taxon>Niabella</taxon>
    </lineage>
</organism>
<dbReference type="SUPFAM" id="SSF56300">
    <property type="entry name" value="Metallo-dependent phosphatases"/>
    <property type="match status" value="1"/>
</dbReference>
<dbReference type="InterPro" id="IPR029052">
    <property type="entry name" value="Metallo-depent_PP-like"/>
</dbReference>
<dbReference type="PANTHER" id="PTHR16509">
    <property type="match status" value="1"/>
</dbReference>
<evidence type="ECO:0000256" key="1">
    <source>
        <dbReference type="SAM" id="SignalP"/>
    </source>
</evidence>
<comment type="caution">
    <text evidence="3">The sequence shown here is derived from an EMBL/GenBank/DDBJ whole genome shotgun (WGS) entry which is preliminary data.</text>
</comment>
<reference evidence="3 4" key="1">
    <citation type="submission" date="2021-11" db="EMBL/GenBank/DDBJ databases">
        <title>Genomic of Niabella pedocola.</title>
        <authorList>
            <person name="Wu T."/>
        </authorList>
    </citation>
    <scope>NUCLEOTIDE SEQUENCE [LARGE SCALE GENOMIC DNA]</scope>
    <source>
        <strain evidence="3 4">JCM 31011</strain>
    </source>
</reference>
<accession>A0ABS8PVM0</accession>
<evidence type="ECO:0000313" key="4">
    <source>
        <dbReference type="Proteomes" id="UP001199816"/>
    </source>
</evidence>
<protein>
    <submittedName>
        <fullName evidence="3">Metallophosphoesterase</fullName>
    </submittedName>
</protein>
<dbReference type="EMBL" id="JAJNEC010000006">
    <property type="protein sequence ID" value="MCD2425109.1"/>
    <property type="molecule type" value="Genomic_DNA"/>
</dbReference>
<keyword evidence="4" id="KW-1185">Reference proteome</keyword>
<dbReference type="Pfam" id="PF00149">
    <property type="entry name" value="Metallophos"/>
    <property type="match status" value="1"/>
</dbReference>
<evidence type="ECO:0000259" key="2">
    <source>
        <dbReference type="Pfam" id="PF00149"/>
    </source>
</evidence>
<feature type="signal peptide" evidence="1">
    <location>
        <begin position="1"/>
        <end position="26"/>
    </location>
</feature>
<dbReference type="Proteomes" id="UP001199816">
    <property type="component" value="Unassembled WGS sequence"/>
</dbReference>
<proteinExistence type="predicted"/>
<dbReference type="Gene3D" id="3.60.21.10">
    <property type="match status" value="1"/>
</dbReference>
<feature type="domain" description="Calcineurin-like phosphoesterase" evidence="2">
    <location>
        <begin position="31"/>
        <end position="248"/>
    </location>
</feature>
<keyword evidence="1" id="KW-0732">Signal</keyword>
<evidence type="ECO:0000313" key="3">
    <source>
        <dbReference type="EMBL" id="MCD2425109.1"/>
    </source>
</evidence>
<gene>
    <name evidence="3" type="ORF">LQ567_20150</name>
</gene>